<dbReference type="Proteomes" id="UP000788262">
    <property type="component" value="Unassembled WGS sequence"/>
</dbReference>
<keyword evidence="6 10" id="KW-1133">Transmembrane helix</keyword>
<proteinExistence type="predicted"/>
<evidence type="ECO:0000256" key="9">
    <source>
        <dbReference type="SAM" id="MobiDB-lite"/>
    </source>
</evidence>
<dbReference type="SUPFAM" id="SSF81296">
    <property type="entry name" value="E set domains"/>
    <property type="match status" value="1"/>
</dbReference>
<feature type="transmembrane region" description="Helical" evidence="10">
    <location>
        <begin position="154"/>
        <end position="176"/>
    </location>
</feature>
<sequence length="572" mass="59744">MTGSDPREGTVLKTAPQQVTVTFDEPVALVESSLRVLDPDNRPATAGDPTHADGRADTARVRLTDGLGRGTYTVSWRVVSADGHAVSGAFTFSVGAPSQTRAVATAPAVDPVVRALHGTARYAAYAGLALLIGATVFVLACRPTPAAARTAHRLAAAGWWTLLASTALLLLVRGPYDSGDGAGGALDPGLLRHTAAGRPGIALLARLALLLAVALPARNRQPITAPTRRSGTAAALWALALAATWAAADHAAVGIQVPVAVAASMLHLGAMTVWLGGLAALLTALYRAPAEEPLPPTAVARFSRIAMTAVAVLAATGVYQSWRGLGSFEALFTTDYGRILAFKAWAVLLMLAVARHSRRYTHHLLHVPEQERTPVTVGGGGPPPPDRGTDGARRTEDDTPHPAPEPPDHRRRLRRSVLAETAVGVVVLALTTVLTASQPGRAATEAASVRPVVPGQPDVNLTMIPFNTGSTALAGRGRVQITLEPGRVGRNVVEAVVYGADGSPVTVPELRLSLTLQDRHIGPLDAHLADEGGYWGSDTLELPIAGTWTMRATVRTSDIDQVTVERTVRIGP</sequence>
<dbReference type="Pfam" id="PF04234">
    <property type="entry name" value="CopC"/>
    <property type="match status" value="1"/>
</dbReference>
<evidence type="ECO:0000256" key="7">
    <source>
        <dbReference type="ARBA" id="ARBA00023008"/>
    </source>
</evidence>
<evidence type="ECO:0000256" key="4">
    <source>
        <dbReference type="ARBA" id="ARBA00022723"/>
    </source>
</evidence>
<evidence type="ECO:0000259" key="12">
    <source>
        <dbReference type="Pfam" id="PF05425"/>
    </source>
</evidence>
<keyword evidence="4" id="KW-0479">Metal-binding</keyword>
<dbReference type="InterPro" id="IPR008457">
    <property type="entry name" value="Cu-R_CopD_dom"/>
</dbReference>
<protein>
    <submittedName>
        <fullName evidence="13">Copper resistance protein CopC/CopD</fullName>
    </submittedName>
</protein>
<dbReference type="EMBL" id="JAFFZS010000006">
    <property type="protein sequence ID" value="MBN0044621.1"/>
    <property type="molecule type" value="Genomic_DNA"/>
</dbReference>
<dbReference type="InterPro" id="IPR014755">
    <property type="entry name" value="Cu-Rt/internalin_Ig-like"/>
</dbReference>
<keyword evidence="3 10" id="KW-0812">Transmembrane</keyword>
<keyword evidence="8 10" id="KW-0472">Membrane</keyword>
<evidence type="ECO:0000259" key="11">
    <source>
        <dbReference type="Pfam" id="PF04234"/>
    </source>
</evidence>
<dbReference type="Pfam" id="PF05425">
    <property type="entry name" value="CopD"/>
    <property type="match status" value="1"/>
</dbReference>
<dbReference type="PANTHER" id="PTHR34820">
    <property type="entry name" value="INNER MEMBRANE PROTEIN YEBZ"/>
    <property type="match status" value="1"/>
</dbReference>
<evidence type="ECO:0000256" key="10">
    <source>
        <dbReference type="SAM" id="Phobius"/>
    </source>
</evidence>
<feature type="domain" description="Copper resistance protein D" evidence="12">
    <location>
        <begin position="298"/>
        <end position="361"/>
    </location>
</feature>
<feature type="transmembrane region" description="Helical" evidence="10">
    <location>
        <begin position="260"/>
        <end position="286"/>
    </location>
</feature>
<feature type="region of interest" description="Disordered" evidence="9">
    <location>
        <begin position="365"/>
        <end position="411"/>
    </location>
</feature>
<feature type="domain" description="CopC" evidence="11">
    <location>
        <begin position="2"/>
        <end position="94"/>
    </location>
</feature>
<reference evidence="13 14" key="1">
    <citation type="submission" date="2021-02" db="EMBL/GenBank/DDBJ databases">
        <title>Whole genome sequencing of Streptomyces actuosus VRA1.</title>
        <authorList>
            <person name="Sen G."/>
            <person name="Sen A."/>
        </authorList>
    </citation>
    <scope>NUCLEOTIDE SEQUENCE [LARGE SCALE GENOMIC DNA]</scope>
    <source>
        <strain evidence="13 14">VRA1</strain>
    </source>
</reference>
<feature type="transmembrane region" description="Helical" evidence="10">
    <location>
        <begin position="122"/>
        <end position="142"/>
    </location>
</feature>
<evidence type="ECO:0000256" key="2">
    <source>
        <dbReference type="ARBA" id="ARBA00022475"/>
    </source>
</evidence>
<dbReference type="PANTHER" id="PTHR34820:SF4">
    <property type="entry name" value="INNER MEMBRANE PROTEIN YEBZ"/>
    <property type="match status" value="1"/>
</dbReference>
<feature type="transmembrane region" description="Helical" evidence="10">
    <location>
        <begin position="336"/>
        <end position="354"/>
    </location>
</feature>
<dbReference type="InterPro" id="IPR032694">
    <property type="entry name" value="CopC/D"/>
</dbReference>
<feature type="transmembrane region" description="Helical" evidence="10">
    <location>
        <begin position="298"/>
        <end position="316"/>
    </location>
</feature>
<evidence type="ECO:0000256" key="6">
    <source>
        <dbReference type="ARBA" id="ARBA00022989"/>
    </source>
</evidence>
<dbReference type="Gene3D" id="2.60.40.1220">
    <property type="match status" value="1"/>
</dbReference>
<keyword evidence="2" id="KW-1003">Cell membrane</keyword>
<organism evidence="13 14">
    <name type="scientific">Streptomyces actuosus</name>
    <dbReference type="NCBI Taxonomy" id="1885"/>
    <lineage>
        <taxon>Bacteria</taxon>
        <taxon>Bacillati</taxon>
        <taxon>Actinomycetota</taxon>
        <taxon>Actinomycetes</taxon>
        <taxon>Kitasatosporales</taxon>
        <taxon>Streptomycetaceae</taxon>
        <taxon>Streptomyces</taxon>
    </lineage>
</organism>
<evidence type="ECO:0000313" key="13">
    <source>
        <dbReference type="EMBL" id="MBN0044621.1"/>
    </source>
</evidence>
<keyword evidence="7" id="KW-0186">Copper</keyword>
<feature type="transmembrane region" description="Helical" evidence="10">
    <location>
        <begin position="417"/>
        <end position="436"/>
    </location>
</feature>
<dbReference type="InterPro" id="IPR007348">
    <property type="entry name" value="CopC_dom"/>
</dbReference>
<evidence type="ECO:0000313" key="14">
    <source>
        <dbReference type="Proteomes" id="UP000788262"/>
    </source>
</evidence>
<feature type="transmembrane region" description="Helical" evidence="10">
    <location>
        <begin position="229"/>
        <end position="248"/>
    </location>
</feature>
<accession>A0ABS2VNF6</accession>
<keyword evidence="14" id="KW-1185">Reference proteome</keyword>
<evidence type="ECO:0000256" key="8">
    <source>
        <dbReference type="ARBA" id="ARBA00023136"/>
    </source>
</evidence>
<keyword evidence="5" id="KW-0732">Signal</keyword>
<comment type="caution">
    <text evidence="13">The sequence shown here is derived from an EMBL/GenBank/DDBJ whole genome shotgun (WGS) entry which is preliminary data.</text>
</comment>
<name>A0ABS2VNF6_STRAS</name>
<gene>
    <name evidence="13" type="ORF">JS756_10975</name>
</gene>
<comment type="subcellular location">
    <subcellularLocation>
        <location evidence="1">Cell membrane</location>
        <topology evidence="1">Multi-pass membrane protein</topology>
    </subcellularLocation>
</comment>
<feature type="compositionally biased region" description="Basic and acidic residues" evidence="9">
    <location>
        <begin position="387"/>
        <end position="400"/>
    </location>
</feature>
<evidence type="ECO:0000256" key="1">
    <source>
        <dbReference type="ARBA" id="ARBA00004651"/>
    </source>
</evidence>
<evidence type="ECO:0000256" key="5">
    <source>
        <dbReference type="ARBA" id="ARBA00022729"/>
    </source>
</evidence>
<feature type="transmembrane region" description="Helical" evidence="10">
    <location>
        <begin position="196"/>
        <end position="217"/>
    </location>
</feature>
<dbReference type="InterPro" id="IPR014756">
    <property type="entry name" value="Ig_E-set"/>
</dbReference>
<evidence type="ECO:0000256" key="3">
    <source>
        <dbReference type="ARBA" id="ARBA00022692"/>
    </source>
</evidence>